<protein>
    <recommendedName>
        <fullName evidence="4">Transmembrane protein</fullName>
    </recommendedName>
</protein>
<feature type="region of interest" description="Disordered" evidence="1">
    <location>
        <begin position="365"/>
        <end position="430"/>
    </location>
</feature>
<keyword evidence="2" id="KW-0812">Transmembrane</keyword>
<evidence type="ECO:0000313" key="3">
    <source>
        <dbReference type="EMBL" id="CEM45432.1"/>
    </source>
</evidence>
<feature type="region of interest" description="Disordered" evidence="1">
    <location>
        <begin position="314"/>
        <end position="351"/>
    </location>
</feature>
<name>A0A0G4HMB5_9ALVE</name>
<organism evidence="3">
    <name type="scientific">Chromera velia CCMP2878</name>
    <dbReference type="NCBI Taxonomy" id="1169474"/>
    <lineage>
        <taxon>Eukaryota</taxon>
        <taxon>Sar</taxon>
        <taxon>Alveolata</taxon>
        <taxon>Colpodellida</taxon>
        <taxon>Chromeraceae</taxon>
        <taxon>Chromera</taxon>
    </lineage>
</organism>
<feature type="region of interest" description="Disordered" evidence="1">
    <location>
        <begin position="201"/>
        <end position="221"/>
    </location>
</feature>
<dbReference type="AlphaFoldDB" id="A0A0G4HMB5"/>
<evidence type="ECO:0008006" key="4">
    <source>
        <dbReference type="Google" id="ProtNLM"/>
    </source>
</evidence>
<feature type="region of interest" description="Disordered" evidence="1">
    <location>
        <begin position="136"/>
        <end position="182"/>
    </location>
</feature>
<feature type="compositionally biased region" description="Basic and acidic residues" evidence="1">
    <location>
        <begin position="383"/>
        <end position="403"/>
    </location>
</feature>
<keyword evidence="2" id="KW-0472">Membrane</keyword>
<feature type="compositionally biased region" description="Low complexity" evidence="1">
    <location>
        <begin position="155"/>
        <end position="171"/>
    </location>
</feature>
<reference evidence="3" key="1">
    <citation type="submission" date="2014-11" db="EMBL/GenBank/DDBJ databases">
        <authorList>
            <person name="Otto D Thomas"/>
            <person name="Naeem Raeece"/>
        </authorList>
    </citation>
    <scope>NUCLEOTIDE SEQUENCE</scope>
</reference>
<feature type="transmembrane region" description="Helical" evidence="2">
    <location>
        <begin position="443"/>
        <end position="465"/>
    </location>
</feature>
<feature type="compositionally biased region" description="Polar residues" evidence="1">
    <location>
        <begin position="409"/>
        <end position="421"/>
    </location>
</feature>
<proteinExistence type="predicted"/>
<feature type="compositionally biased region" description="Basic and acidic residues" evidence="1">
    <location>
        <begin position="337"/>
        <end position="351"/>
    </location>
</feature>
<feature type="compositionally biased region" description="Basic and acidic residues" evidence="1">
    <location>
        <begin position="172"/>
        <end position="182"/>
    </location>
</feature>
<evidence type="ECO:0000256" key="2">
    <source>
        <dbReference type="SAM" id="Phobius"/>
    </source>
</evidence>
<dbReference type="EMBL" id="CDMZ01003187">
    <property type="protein sequence ID" value="CEM45432.1"/>
    <property type="molecule type" value="Genomic_DNA"/>
</dbReference>
<gene>
    <name evidence="3" type="ORF">Cvel_29207</name>
</gene>
<accession>A0A0G4HMB5</accession>
<sequence>MKVNVHKITQRRLQDNHLPFIPNADLCLFKAATEECEKLWGNEIDSERAGGKGWSKLHRPDLVKGHHFGMSYTHAHLQEQQQQAYREVSLSKAVKDLETIGDGGEEDLIAKYASLTAIAQIDEEPSLSQIHQLEKDLENQREESAIEQGGEAQVEQSGGVESSAAAAASGSRQREGRHQHSRDTRLHCRFVYVYRRRGGEEGRVNGSNSESSQKKADSVPEFHFGPGDVVDIFGLQSEKGRAMNGCDGTLEEWDNSARRWTARLLSGALARLKEENLGLVQVLERMEIAVEAAVRAYSKAADDPFRRKFCEALRRGQQPARQQTRINSKRGGGGSQRGERGGNRGIAEWRRGGLKDTGFSSAIVNGGDSAAGESSATVAEEGTIDKRKQKEKGKGKGESEKAGGRSASECASSARPPSSQRLVLGGGGFGRKSRSCSLTGARGVGFLFLLTAGSVAIWSLVILSLRVDRYFHLDNNLKVPATDGKPANEEGGGVSEWVDRFGNLQEPPQTECPVAEDWMTNGVQTKMRFYYSEIQGAAGVALWALDVAIPLDLLGRFFDMKRAGLERERSTTRDSP</sequence>
<evidence type="ECO:0000256" key="1">
    <source>
        <dbReference type="SAM" id="MobiDB-lite"/>
    </source>
</evidence>
<keyword evidence="2" id="KW-1133">Transmembrane helix</keyword>
<dbReference type="VEuPathDB" id="CryptoDB:Cvel_29207"/>